<evidence type="ECO:0000256" key="1">
    <source>
        <dbReference type="ARBA" id="ARBA00004141"/>
    </source>
</evidence>
<dbReference type="GO" id="GO:0000045">
    <property type="term" value="P:autophagosome assembly"/>
    <property type="evidence" value="ECO:0007669"/>
    <property type="project" value="TreeGrafter"/>
</dbReference>
<keyword evidence="3 5" id="KW-1133">Transmembrane helix</keyword>
<reference evidence="7 8" key="1">
    <citation type="journal article" date="2012" name="Genome Biol.">
        <title>The genome of the polar eukaryotic microalga coccomyxa subellipsoidea reveals traits of cold adaptation.</title>
        <authorList>
            <person name="Blanc G."/>
            <person name="Agarkova I."/>
            <person name="Grimwood J."/>
            <person name="Kuo A."/>
            <person name="Brueggeman A."/>
            <person name="Dunigan D."/>
            <person name="Gurnon J."/>
            <person name="Ladunga I."/>
            <person name="Lindquist E."/>
            <person name="Lucas S."/>
            <person name="Pangilinan J."/>
            <person name="Proschold T."/>
            <person name="Salamov A."/>
            <person name="Schmutz J."/>
            <person name="Weeks D."/>
            <person name="Yamada T."/>
            <person name="Claverie J.M."/>
            <person name="Grigoriev I."/>
            <person name="Van Etten J."/>
            <person name="Lomsadze A."/>
            <person name="Borodovsky M."/>
        </authorList>
    </citation>
    <scope>NUCLEOTIDE SEQUENCE [LARGE SCALE GENOMIC DNA]</scope>
    <source>
        <strain evidence="7 8">C-169</strain>
    </source>
</reference>
<dbReference type="GeneID" id="17038686"/>
<evidence type="ECO:0000259" key="6">
    <source>
        <dbReference type="Pfam" id="PF09335"/>
    </source>
</evidence>
<proteinExistence type="predicted"/>
<dbReference type="RefSeq" id="XP_005645513.1">
    <property type="nucleotide sequence ID" value="XM_005645456.1"/>
</dbReference>
<feature type="transmembrane region" description="Helical" evidence="5">
    <location>
        <begin position="124"/>
        <end position="149"/>
    </location>
</feature>
<evidence type="ECO:0000313" key="7">
    <source>
        <dbReference type="EMBL" id="EIE20969.1"/>
    </source>
</evidence>
<dbReference type="KEGG" id="csl:COCSUDRAFT_83528"/>
<dbReference type="Proteomes" id="UP000007264">
    <property type="component" value="Unassembled WGS sequence"/>
</dbReference>
<dbReference type="AlphaFoldDB" id="I0YRF0"/>
<dbReference type="PANTHER" id="PTHR43220:SF7">
    <property type="entry name" value="SNARE ASSOCIATED GOLGI PROTEIN FAMILY"/>
    <property type="match status" value="1"/>
</dbReference>
<evidence type="ECO:0000313" key="8">
    <source>
        <dbReference type="Proteomes" id="UP000007264"/>
    </source>
</evidence>
<accession>I0YRF0</accession>
<dbReference type="Pfam" id="PF09335">
    <property type="entry name" value="VTT_dom"/>
    <property type="match status" value="1"/>
</dbReference>
<organism evidence="7 8">
    <name type="scientific">Coccomyxa subellipsoidea (strain C-169)</name>
    <name type="common">Green microalga</name>
    <dbReference type="NCBI Taxonomy" id="574566"/>
    <lineage>
        <taxon>Eukaryota</taxon>
        <taxon>Viridiplantae</taxon>
        <taxon>Chlorophyta</taxon>
        <taxon>core chlorophytes</taxon>
        <taxon>Trebouxiophyceae</taxon>
        <taxon>Trebouxiophyceae incertae sedis</taxon>
        <taxon>Coccomyxaceae</taxon>
        <taxon>Coccomyxa</taxon>
        <taxon>Coccomyxa subellipsoidea</taxon>
    </lineage>
</organism>
<dbReference type="OrthoDB" id="3364966at2759"/>
<keyword evidence="4 5" id="KW-0472">Membrane</keyword>
<evidence type="ECO:0000256" key="4">
    <source>
        <dbReference type="ARBA" id="ARBA00023136"/>
    </source>
</evidence>
<dbReference type="InterPro" id="IPR045014">
    <property type="entry name" value="TM41A/B"/>
</dbReference>
<feature type="transmembrane region" description="Helical" evidence="5">
    <location>
        <begin position="207"/>
        <end position="227"/>
    </location>
</feature>
<dbReference type="GO" id="GO:0016020">
    <property type="term" value="C:membrane"/>
    <property type="evidence" value="ECO:0007669"/>
    <property type="project" value="UniProtKB-SubCell"/>
</dbReference>
<dbReference type="InterPro" id="IPR032816">
    <property type="entry name" value="VTT_dom"/>
</dbReference>
<evidence type="ECO:0000256" key="3">
    <source>
        <dbReference type="ARBA" id="ARBA00022989"/>
    </source>
</evidence>
<dbReference type="PANTHER" id="PTHR43220">
    <property type="match status" value="1"/>
</dbReference>
<dbReference type="eggNOG" id="KOG3140">
    <property type="taxonomic scope" value="Eukaryota"/>
</dbReference>
<feature type="transmembrane region" description="Helical" evidence="5">
    <location>
        <begin position="35"/>
        <end position="53"/>
    </location>
</feature>
<comment type="caution">
    <text evidence="7">The sequence shown here is derived from an EMBL/GenBank/DDBJ whole genome shotgun (WGS) entry which is preliminary data.</text>
</comment>
<keyword evidence="2 5" id="KW-0812">Transmembrane</keyword>
<name>I0YRF0_COCSC</name>
<comment type="subcellular location">
    <subcellularLocation>
        <location evidence="1">Membrane</location>
        <topology evidence="1">Multi-pass membrane protein</topology>
    </subcellularLocation>
</comment>
<dbReference type="EMBL" id="AGSI01000014">
    <property type="protein sequence ID" value="EIE20969.1"/>
    <property type="molecule type" value="Genomic_DNA"/>
</dbReference>
<keyword evidence="8" id="KW-1185">Reference proteome</keyword>
<evidence type="ECO:0000256" key="5">
    <source>
        <dbReference type="SAM" id="Phobius"/>
    </source>
</evidence>
<sequence length="295" mass="32348">MCLSAKGGNQYGAWTCRKPLIADKLRVWREAKRSILTALAIAAVLVTILATYAQMMPPLQAQDWATIRQFPPLSIPQLAAQRDVIQRYAAEHMVATLVGWTLVYVFMQMFAIPGTVSLSLLSGALFGTLRGLCLVAVVSTIGSCACFTLSRLVGKALAHAVWPEQLKSFEKEVEKRKGDLLNYVIFLRVTPLLPNIFINIASPVVNVPIFPFAFGTLLGCLPNNFLAVNAGSKLGELKSFTDLYDAKILLVGEHLLLLMSLGVSLPMPCKCACQPMANWGPLFIQWRVLGCERLP</sequence>
<protein>
    <recommendedName>
        <fullName evidence="6">VTT domain-containing protein</fullName>
    </recommendedName>
</protein>
<gene>
    <name evidence="7" type="ORF">COCSUDRAFT_83528</name>
</gene>
<feature type="domain" description="VTT" evidence="6">
    <location>
        <begin position="112"/>
        <end position="232"/>
    </location>
</feature>
<evidence type="ECO:0000256" key="2">
    <source>
        <dbReference type="ARBA" id="ARBA00022692"/>
    </source>
</evidence>